<evidence type="ECO:0000256" key="1">
    <source>
        <dbReference type="ARBA" id="ARBA00004323"/>
    </source>
</evidence>
<dbReference type="GO" id="GO:0000139">
    <property type="term" value="C:Golgi membrane"/>
    <property type="evidence" value="ECO:0007669"/>
    <property type="project" value="UniProtKB-SubCell"/>
</dbReference>
<evidence type="ECO:0000256" key="5">
    <source>
        <dbReference type="ARBA" id="ARBA00022989"/>
    </source>
</evidence>
<comment type="subcellular location">
    <subcellularLocation>
        <location evidence="1 9">Golgi apparatus membrane</location>
        <topology evidence="1 9">Single-pass type II membrane protein</topology>
    </subcellularLocation>
</comment>
<keyword evidence="6 9" id="KW-0333">Golgi apparatus</keyword>
<evidence type="ECO:0000256" key="7">
    <source>
        <dbReference type="ARBA" id="ARBA00023136"/>
    </source>
</evidence>
<sequence>MERMYHKFWQQNIMIFSRQSIGTLRTNSTCGLDYVYLDASHRELLYTYRLRIFVFIIRYCIDDCDDVCQAEIQKSRKILIHDVCYKTDTTAPDISNQSFINHLNHLYVIDKYKLLYCFVPKVACTNIKRTLLTGLDFLQPNQEIPHIDIHVMADSVLPLLSNFKPKDIMYRLNEYQKVLFVREPISRLVSAYRDKLEKPTNQDSINFRKKFSAKIKKLKDSVDDLTNGIEYNATFEDFASYLGDPSTVLDYTEDHWRPISDLCMPCQIKYDFIGKFETLTRDNDFVIKKFLLPNSADLHLHPPTNPTNSSHRSTIDKYTSNLRNRR</sequence>
<dbReference type="PANTHER" id="PTHR12137">
    <property type="entry name" value="CARBOHYDRATE SULFOTRANSFERASE"/>
    <property type="match status" value="1"/>
</dbReference>
<dbReference type="Pfam" id="PF03567">
    <property type="entry name" value="Sulfotransfer_2"/>
    <property type="match status" value="1"/>
</dbReference>
<gene>
    <name evidence="11" type="ORF">BSL78_13266</name>
</gene>
<dbReference type="GO" id="GO:0016051">
    <property type="term" value="P:carbohydrate biosynthetic process"/>
    <property type="evidence" value="ECO:0007669"/>
    <property type="project" value="InterPro"/>
</dbReference>
<dbReference type="OrthoDB" id="2019940at2759"/>
<evidence type="ECO:0000256" key="3">
    <source>
        <dbReference type="ARBA" id="ARBA00022679"/>
    </source>
</evidence>
<dbReference type="PANTHER" id="PTHR12137:SF54">
    <property type="entry name" value="CARBOHYDRATE SULFOTRANSFERASE"/>
    <property type="match status" value="1"/>
</dbReference>
<dbReference type="Proteomes" id="UP000230750">
    <property type="component" value="Unassembled WGS sequence"/>
</dbReference>
<keyword evidence="9" id="KW-0735">Signal-anchor</keyword>
<evidence type="ECO:0000256" key="8">
    <source>
        <dbReference type="ARBA" id="ARBA00023180"/>
    </source>
</evidence>
<dbReference type="GO" id="GO:0008146">
    <property type="term" value="F:sulfotransferase activity"/>
    <property type="evidence" value="ECO:0007669"/>
    <property type="project" value="InterPro"/>
</dbReference>
<keyword evidence="9" id="KW-0119">Carbohydrate metabolism</keyword>
<dbReference type="InterPro" id="IPR005331">
    <property type="entry name" value="Sulfotransferase"/>
</dbReference>
<keyword evidence="4" id="KW-0812">Transmembrane</keyword>
<proteinExistence type="inferred from homology"/>
<evidence type="ECO:0000256" key="10">
    <source>
        <dbReference type="SAM" id="MobiDB-lite"/>
    </source>
</evidence>
<evidence type="ECO:0000313" key="12">
    <source>
        <dbReference type="Proteomes" id="UP000230750"/>
    </source>
</evidence>
<keyword evidence="3 9" id="KW-0808">Transferase</keyword>
<evidence type="ECO:0000256" key="9">
    <source>
        <dbReference type="RuleBase" id="RU364020"/>
    </source>
</evidence>
<feature type="region of interest" description="Disordered" evidence="10">
    <location>
        <begin position="298"/>
        <end position="326"/>
    </location>
</feature>
<organism evidence="11 12">
    <name type="scientific">Stichopus japonicus</name>
    <name type="common">Sea cucumber</name>
    <dbReference type="NCBI Taxonomy" id="307972"/>
    <lineage>
        <taxon>Eukaryota</taxon>
        <taxon>Metazoa</taxon>
        <taxon>Echinodermata</taxon>
        <taxon>Eleutherozoa</taxon>
        <taxon>Echinozoa</taxon>
        <taxon>Holothuroidea</taxon>
        <taxon>Aspidochirotacea</taxon>
        <taxon>Aspidochirotida</taxon>
        <taxon>Stichopodidae</taxon>
        <taxon>Apostichopus</taxon>
    </lineage>
</organism>
<evidence type="ECO:0000256" key="6">
    <source>
        <dbReference type="ARBA" id="ARBA00023034"/>
    </source>
</evidence>
<evidence type="ECO:0000256" key="2">
    <source>
        <dbReference type="ARBA" id="ARBA00006339"/>
    </source>
</evidence>
<comment type="caution">
    <text evidence="11">The sequence shown here is derived from an EMBL/GenBank/DDBJ whole genome shotgun (WGS) entry which is preliminary data.</text>
</comment>
<evidence type="ECO:0000313" key="11">
    <source>
        <dbReference type="EMBL" id="PIK49861.1"/>
    </source>
</evidence>
<keyword evidence="12" id="KW-1185">Reference proteome</keyword>
<keyword evidence="7" id="KW-0472">Membrane</keyword>
<reference evidence="11 12" key="1">
    <citation type="journal article" date="2017" name="PLoS Biol.">
        <title>The sea cucumber genome provides insights into morphological evolution and visceral regeneration.</title>
        <authorList>
            <person name="Zhang X."/>
            <person name="Sun L."/>
            <person name="Yuan J."/>
            <person name="Sun Y."/>
            <person name="Gao Y."/>
            <person name="Zhang L."/>
            <person name="Li S."/>
            <person name="Dai H."/>
            <person name="Hamel J.F."/>
            <person name="Liu C."/>
            <person name="Yu Y."/>
            <person name="Liu S."/>
            <person name="Lin W."/>
            <person name="Guo K."/>
            <person name="Jin S."/>
            <person name="Xu P."/>
            <person name="Storey K.B."/>
            <person name="Huan P."/>
            <person name="Zhang T."/>
            <person name="Zhou Y."/>
            <person name="Zhang J."/>
            <person name="Lin C."/>
            <person name="Li X."/>
            <person name="Xing L."/>
            <person name="Huo D."/>
            <person name="Sun M."/>
            <person name="Wang L."/>
            <person name="Mercier A."/>
            <person name="Li F."/>
            <person name="Yang H."/>
            <person name="Xiang J."/>
        </authorList>
    </citation>
    <scope>NUCLEOTIDE SEQUENCE [LARGE SCALE GENOMIC DNA]</scope>
    <source>
        <strain evidence="11">Shaxun</strain>
        <tissue evidence="11">Muscle</tissue>
    </source>
</reference>
<keyword evidence="5" id="KW-1133">Transmembrane helix</keyword>
<dbReference type="EC" id="2.8.2.-" evidence="9"/>
<dbReference type="InterPro" id="IPR018011">
    <property type="entry name" value="Carb_sulfotrans_8-10"/>
</dbReference>
<dbReference type="EMBL" id="MRZV01000444">
    <property type="protein sequence ID" value="PIK49861.1"/>
    <property type="molecule type" value="Genomic_DNA"/>
</dbReference>
<evidence type="ECO:0000256" key="4">
    <source>
        <dbReference type="ARBA" id="ARBA00022692"/>
    </source>
</evidence>
<dbReference type="AlphaFoldDB" id="A0A2G8KPC9"/>
<comment type="similarity">
    <text evidence="2 9">Belongs to the sulfotransferase 2 family.</text>
</comment>
<feature type="compositionally biased region" description="Polar residues" evidence="10">
    <location>
        <begin position="306"/>
        <end position="326"/>
    </location>
</feature>
<protein>
    <recommendedName>
        <fullName evidence="9">Carbohydrate sulfotransferase</fullName>
        <ecNumber evidence="9">2.8.2.-</ecNumber>
    </recommendedName>
</protein>
<name>A0A2G8KPC9_STIJA</name>
<keyword evidence="8 9" id="KW-0325">Glycoprotein</keyword>
<accession>A0A2G8KPC9</accession>